<proteinExistence type="predicted"/>
<dbReference type="PROSITE" id="PS51071">
    <property type="entry name" value="HTH_RPIR"/>
    <property type="match status" value="1"/>
</dbReference>
<gene>
    <name evidence="7" type="ORF">K040078D81_52820</name>
</gene>
<keyword evidence="4" id="KW-0812">Transmembrane</keyword>
<evidence type="ECO:0000259" key="5">
    <source>
        <dbReference type="PROSITE" id="PS51071"/>
    </source>
</evidence>
<keyword evidence="4" id="KW-0472">Membrane</keyword>
<accession>A0ABQ0BI89</accession>
<dbReference type="Gene3D" id="1.10.10.10">
    <property type="entry name" value="Winged helix-like DNA-binding domain superfamily/Winged helix DNA-binding domain"/>
    <property type="match status" value="1"/>
</dbReference>
<protein>
    <submittedName>
        <fullName evidence="7">MurR/RpiR family transcriptional regulator</fullName>
    </submittedName>
</protein>
<reference evidence="7 8" key="1">
    <citation type="submission" date="2024-04" db="EMBL/GenBank/DDBJ databases">
        <title>Defined microbial consortia suppress multidrug-resistant proinflammatory Enterobacteriaceae via ecological control.</title>
        <authorList>
            <person name="Furuichi M."/>
            <person name="Kawaguchi T."/>
            <person name="Pust M."/>
            <person name="Yasuma K."/>
            <person name="Plichta D."/>
            <person name="Hasegawa N."/>
            <person name="Ohya T."/>
            <person name="Bhattarai S."/>
            <person name="Sasajima S."/>
            <person name="Aoto Y."/>
            <person name="Tuganbaev T."/>
            <person name="Yaginuma M."/>
            <person name="Ueda M."/>
            <person name="Okahashi N."/>
            <person name="Amafuji K."/>
            <person name="Kiridooshi Y."/>
            <person name="Sugita K."/>
            <person name="Strazar M."/>
            <person name="Skelly A."/>
            <person name="Suda W."/>
            <person name="Hattori M."/>
            <person name="Nakamoto N."/>
            <person name="Caballero S."/>
            <person name="Norman J."/>
            <person name="Olle B."/>
            <person name="Tanoue T."/>
            <person name="Arita M."/>
            <person name="Bucci V."/>
            <person name="Atarashi K."/>
            <person name="Xavier R."/>
            <person name="Honda K."/>
        </authorList>
    </citation>
    <scope>NUCLEOTIDE SEQUENCE [LARGE SCALE GENOMIC DNA]</scope>
    <source>
        <strain evidence="8">k04-0078-D8-1</strain>
    </source>
</reference>
<feature type="transmembrane region" description="Helical" evidence="4">
    <location>
        <begin position="231"/>
        <end position="250"/>
    </location>
</feature>
<dbReference type="SUPFAM" id="SSF53697">
    <property type="entry name" value="SIS domain"/>
    <property type="match status" value="1"/>
</dbReference>
<evidence type="ECO:0000256" key="3">
    <source>
        <dbReference type="ARBA" id="ARBA00023163"/>
    </source>
</evidence>
<dbReference type="InterPro" id="IPR035472">
    <property type="entry name" value="RpiR-like_SIS"/>
</dbReference>
<keyword evidence="8" id="KW-1185">Reference proteome</keyword>
<dbReference type="Gene3D" id="3.40.50.10490">
    <property type="entry name" value="Glucose-6-phosphate isomerase like protein, domain 1"/>
    <property type="match status" value="1"/>
</dbReference>
<dbReference type="InterPro" id="IPR001347">
    <property type="entry name" value="SIS_dom"/>
</dbReference>
<dbReference type="Proteomes" id="UP001600943">
    <property type="component" value="Unassembled WGS sequence"/>
</dbReference>
<keyword evidence="2" id="KW-0238">DNA-binding</keyword>
<keyword evidence="4" id="KW-1133">Transmembrane helix</keyword>
<organism evidence="7 8">
    <name type="scientific">Blautia hominis</name>
    <dbReference type="NCBI Taxonomy" id="2025493"/>
    <lineage>
        <taxon>Bacteria</taxon>
        <taxon>Bacillati</taxon>
        <taxon>Bacillota</taxon>
        <taxon>Clostridia</taxon>
        <taxon>Lachnospirales</taxon>
        <taxon>Lachnospiraceae</taxon>
        <taxon>Blautia</taxon>
    </lineage>
</organism>
<dbReference type="InterPro" id="IPR009057">
    <property type="entry name" value="Homeodomain-like_sf"/>
</dbReference>
<feature type="domain" description="SIS" evidence="6">
    <location>
        <begin position="115"/>
        <end position="255"/>
    </location>
</feature>
<dbReference type="PROSITE" id="PS51464">
    <property type="entry name" value="SIS"/>
    <property type="match status" value="1"/>
</dbReference>
<dbReference type="SUPFAM" id="SSF46689">
    <property type="entry name" value="Homeodomain-like"/>
    <property type="match status" value="1"/>
</dbReference>
<sequence>MKKYDNSVIRMVEAKYDGFTVTEKIIADFFIHNSEKMDFSVKSVASRLCVSNASLSRFAKKCGYKGYRQFIYEYEVAFMKSEMIETGDHAMVFGIYQEFLNKSYSLIDKVQIMRVVKYINNAERVYVLGKGSSGLSAYEMELRFIRVGVNIDSIVDPDRMRIQSVFWNNHNLVLGISISGNTTDVSYGLKEARYRGAKTVLITTKHDESFYEYCDEVLLMPNIGRLNRGNLISPQFPILIMIDVLYFYFVKIDKNSKENLHSETVWSLCKNREEQNTR</sequence>
<dbReference type="InterPro" id="IPR046348">
    <property type="entry name" value="SIS_dom_sf"/>
</dbReference>
<dbReference type="InterPro" id="IPR047640">
    <property type="entry name" value="RpiR-like"/>
</dbReference>
<dbReference type="InterPro" id="IPR036388">
    <property type="entry name" value="WH-like_DNA-bd_sf"/>
</dbReference>
<dbReference type="PANTHER" id="PTHR30514">
    <property type="entry name" value="GLUCOKINASE"/>
    <property type="match status" value="1"/>
</dbReference>
<evidence type="ECO:0000256" key="4">
    <source>
        <dbReference type="SAM" id="Phobius"/>
    </source>
</evidence>
<dbReference type="EMBL" id="BAABYW010000002">
    <property type="protein sequence ID" value="GAA6411165.1"/>
    <property type="molecule type" value="Genomic_DNA"/>
</dbReference>
<dbReference type="Pfam" id="PF01380">
    <property type="entry name" value="SIS"/>
    <property type="match status" value="1"/>
</dbReference>
<dbReference type="RefSeq" id="WP_029470837.1">
    <property type="nucleotide sequence ID" value="NZ_BAABYW010000002.1"/>
</dbReference>
<name>A0ABQ0BI89_9FIRM</name>
<evidence type="ECO:0000259" key="6">
    <source>
        <dbReference type="PROSITE" id="PS51464"/>
    </source>
</evidence>
<dbReference type="InterPro" id="IPR000281">
    <property type="entry name" value="HTH_RpiR"/>
</dbReference>
<evidence type="ECO:0000256" key="1">
    <source>
        <dbReference type="ARBA" id="ARBA00023015"/>
    </source>
</evidence>
<feature type="domain" description="HTH rpiR-type" evidence="5">
    <location>
        <begin position="6"/>
        <end position="81"/>
    </location>
</feature>
<evidence type="ECO:0000313" key="8">
    <source>
        <dbReference type="Proteomes" id="UP001600943"/>
    </source>
</evidence>
<keyword evidence="1" id="KW-0805">Transcription regulation</keyword>
<evidence type="ECO:0000256" key="2">
    <source>
        <dbReference type="ARBA" id="ARBA00023125"/>
    </source>
</evidence>
<comment type="caution">
    <text evidence="7">The sequence shown here is derived from an EMBL/GenBank/DDBJ whole genome shotgun (WGS) entry which is preliminary data.</text>
</comment>
<keyword evidence="3" id="KW-0804">Transcription</keyword>
<dbReference type="CDD" id="cd05013">
    <property type="entry name" value="SIS_RpiR"/>
    <property type="match status" value="1"/>
</dbReference>
<evidence type="ECO:0000313" key="7">
    <source>
        <dbReference type="EMBL" id="GAA6411165.1"/>
    </source>
</evidence>
<dbReference type="Pfam" id="PF01418">
    <property type="entry name" value="HTH_6"/>
    <property type="match status" value="1"/>
</dbReference>
<dbReference type="PANTHER" id="PTHR30514:SF21">
    <property type="entry name" value="RPIR-FAMILY TRANSCRIPTIONAL REGULATOR"/>
    <property type="match status" value="1"/>
</dbReference>